<dbReference type="PANTHER" id="PTHR37852:SF1">
    <property type="entry name" value="HIG1 DOMAIN-CONTAINING PROTEIN"/>
    <property type="match status" value="1"/>
</dbReference>
<reference evidence="1" key="1">
    <citation type="submission" date="2022-11" db="EMBL/GenBank/DDBJ databases">
        <authorList>
            <person name="Petersen C."/>
        </authorList>
    </citation>
    <scope>NUCLEOTIDE SEQUENCE</scope>
    <source>
        <strain evidence="1">IBT 30069</strain>
    </source>
</reference>
<dbReference type="Proteomes" id="UP001149165">
    <property type="component" value="Unassembled WGS sequence"/>
</dbReference>
<dbReference type="PANTHER" id="PTHR37852">
    <property type="entry name" value="YALI0B21208P"/>
    <property type="match status" value="1"/>
</dbReference>
<proteinExistence type="predicted"/>
<evidence type="ECO:0000313" key="1">
    <source>
        <dbReference type="EMBL" id="KAJ5094180.1"/>
    </source>
</evidence>
<keyword evidence="2" id="KW-1185">Reference proteome</keyword>
<comment type="caution">
    <text evidence="1">The sequence shown here is derived from an EMBL/GenBank/DDBJ whole genome shotgun (WGS) entry which is preliminary data.</text>
</comment>
<dbReference type="AlphaFoldDB" id="A0A9W9F604"/>
<evidence type="ECO:0000313" key="2">
    <source>
        <dbReference type="Proteomes" id="UP001149165"/>
    </source>
</evidence>
<reference evidence="1" key="2">
    <citation type="journal article" date="2023" name="IMA Fungus">
        <title>Comparative genomic study of the Penicillium genus elucidates a diverse pangenome and 15 lateral gene transfer events.</title>
        <authorList>
            <person name="Petersen C."/>
            <person name="Sorensen T."/>
            <person name="Nielsen M.R."/>
            <person name="Sondergaard T.E."/>
            <person name="Sorensen J.L."/>
            <person name="Fitzpatrick D.A."/>
            <person name="Frisvad J.C."/>
            <person name="Nielsen K.L."/>
        </authorList>
    </citation>
    <scope>NUCLEOTIDE SEQUENCE</scope>
    <source>
        <strain evidence="1">IBT 30069</strain>
    </source>
</reference>
<organism evidence="1 2">
    <name type="scientific">Penicillium angulare</name>
    <dbReference type="NCBI Taxonomy" id="116970"/>
    <lineage>
        <taxon>Eukaryota</taxon>
        <taxon>Fungi</taxon>
        <taxon>Dikarya</taxon>
        <taxon>Ascomycota</taxon>
        <taxon>Pezizomycotina</taxon>
        <taxon>Eurotiomycetes</taxon>
        <taxon>Eurotiomycetidae</taxon>
        <taxon>Eurotiales</taxon>
        <taxon>Aspergillaceae</taxon>
        <taxon>Penicillium</taxon>
    </lineage>
</organism>
<sequence>MEPQPISPEAVESAREHSLFLKLVYWHKLFESDSPPRLGIDVEKRIPYTTTIALMTGLALGYVHGSRRAGLVFRAENAHRFPTSSTGWFQYHKTKNYISIVGGAKDGAKMGVRLGTGALAFSLFEETVDYARHDERDFLSTVIAGLSFSGIYSLLARHDVYTAARTAKLGLKLSLSYGLLQDALETMKGNRPKYLDFFLGKRQDRSKEESSV</sequence>
<accession>A0A9W9F604</accession>
<dbReference type="EMBL" id="JAPQKH010000006">
    <property type="protein sequence ID" value="KAJ5094180.1"/>
    <property type="molecule type" value="Genomic_DNA"/>
</dbReference>
<name>A0A9W9F604_9EURO</name>
<dbReference type="OrthoDB" id="5584028at2759"/>
<protein>
    <submittedName>
        <fullName evidence="1">Uncharacterized protein</fullName>
    </submittedName>
</protein>
<gene>
    <name evidence="1" type="ORF">N7456_010041</name>
</gene>